<keyword evidence="1" id="KW-0472">Membrane</keyword>
<sequence length="1244" mass="141493">MFQLYIPETRYDDQNSPYYSLIVNYRATVEMELIICTFSIYEQCIHDDNARNYINVTGSIQIDNYATKFNLTDTDKIFVIFRLLDNNIDGSVTFQAQSVIIMTPQIQIMNIKANQDLYLMLVKCDDPTLSLVIDQSATFCMEANAHIDRLSCINPQSGRSSYFINNPDMNVFFTIFATNEEQVLKIQVLMLNYAIYENHTIIQKVYMNPNCYINNSVHIGYQKHYIFTQEIQNSSYYGKISSQIFDASNNWIETTQQPINSLISSDINIISHATVSTPIMPWTTDKIPYLEVWFLVSKTLNQLKENNITTIKSNMVLHNNISRAVSNLQNLSYSLAFIGGVDSRYFQVTNKYDLVGDSCVVKNGRCQLIIDQISQIGVADNILYYVIFENFQSTILYAPQHNIEPNTIVHDIVAQNSSRYYRMKTKDISEGKLKITSNDSIAPINVIVSTQINLPQINDSSVQVANGIGNVEIVINNDSFSSGDMFIHVQNGANLDVQVQISFLTSTVIQEIILNQIEKVIQLKKDVNVIAGVKIPNPIIIPANNGITAAYFSQIVFQTQATLPIGCEVTFDSFGSVKSFRYATLLFSFSALNVVSFSVEITAEALYDNEFIYLNITSQCDAKLQIISAAAHQLDDNVDTILAVMPLKSIFVHEVVADIDRIIKIQSIQEFSGTLYVCPYPLLFTSATQNCQSYFSNTNYFNIETRSTDFRLYQFVYYTLQTDTLQNFPLKVQMSNQLVLYSDSQLQTFIQPNQLIYFVFHSTYKEKYFQLDLNLNENLTLCITFFNHTCDQIITKTGKYFIETKVLKNDLFASIHISVQNNFNLKQNLHIQGVFIDLFSNGTQMIKLKANQNHFAKIQRTNTKNSILLSAVQQLTAYSTDKIPDFMFQKTVAMFVNVNYIARKNNFMWAETYCGAQALIIPPGLDTDFFVTLYSKQDITIEFQFIEKVHQYNIDQGKYKKVSTTSAEKVDFVLDSAYALSGAIIETCTGSLKSRFSYYHMPSSGEDMSKLLVSEGSAYGQVKAVLNSTDDHQNFFATIETSDYAEFIVYHSYIDTRPQVSSQNIRVNMSSKDGFLTIVVDPASYISGVFYMVYVLTDAQGNQNTACGIRRGQLISNKVNFLVGQSVVSINTTIALQKGEKYWLNVIAADSDDINIAMAYKPIQASLDMELIDEEYYENQGNVDITWIIWVVLTSIIIIVMLVAIFFFKQRKKYIEIVDQSISRNKNAQMKTAQHYNDQLEDSL</sequence>
<dbReference type="EMBL" id="CAXDID020000264">
    <property type="protein sequence ID" value="CAL6066784.1"/>
    <property type="molecule type" value="Genomic_DNA"/>
</dbReference>
<comment type="caution">
    <text evidence="2">The sequence shown here is derived from an EMBL/GenBank/DDBJ whole genome shotgun (WGS) entry which is preliminary data.</text>
</comment>
<accession>A0ABP1KPZ6</accession>
<keyword evidence="1" id="KW-0812">Transmembrane</keyword>
<evidence type="ECO:0000313" key="2">
    <source>
        <dbReference type="EMBL" id="CAL6066784.1"/>
    </source>
</evidence>
<evidence type="ECO:0000313" key="3">
    <source>
        <dbReference type="Proteomes" id="UP001642409"/>
    </source>
</evidence>
<dbReference type="Proteomes" id="UP001642409">
    <property type="component" value="Unassembled WGS sequence"/>
</dbReference>
<keyword evidence="1" id="KW-1133">Transmembrane helix</keyword>
<name>A0ABP1KPZ6_9EUKA</name>
<proteinExistence type="predicted"/>
<organism evidence="2 3">
    <name type="scientific">Hexamita inflata</name>
    <dbReference type="NCBI Taxonomy" id="28002"/>
    <lineage>
        <taxon>Eukaryota</taxon>
        <taxon>Metamonada</taxon>
        <taxon>Diplomonadida</taxon>
        <taxon>Hexamitidae</taxon>
        <taxon>Hexamitinae</taxon>
        <taxon>Hexamita</taxon>
    </lineage>
</organism>
<keyword evidence="3" id="KW-1185">Reference proteome</keyword>
<evidence type="ECO:0000256" key="1">
    <source>
        <dbReference type="SAM" id="Phobius"/>
    </source>
</evidence>
<reference evidence="2 3" key="1">
    <citation type="submission" date="2024-07" db="EMBL/GenBank/DDBJ databases">
        <authorList>
            <person name="Akdeniz Z."/>
        </authorList>
    </citation>
    <scope>NUCLEOTIDE SEQUENCE [LARGE SCALE GENOMIC DNA]</scope>
</reference>
<evidence type="ECO:0008006" key="4">
    <source>
        <dbReference type="Google" id="ProtNLM"/>
    </source>
</evidence>
<feature type="transmembrane region" description="Helical" evidence="1">
    <location>
        <begin position="1187"/>
        <end position="1208"/>
    </location>
</feature>
<gene>
    <name evidence="2" type="ORF">HINF_LOCUS52695</name>
</gene>
<protein>
    <recommendedName>
        <fullName evidence="4">Transmembrane protein</fullName>
    </recommendedName>
</protein>